<dbReference type="EMBL" id="OC317966">
    <property type="protein sequence ID" value="CAD7399949.1"/>
    <property type="molecule type" value="Genomic_DNA"/>
</dbReference>
<organism evidence="2">
    <name type="scientific">Timema cristinae</name>
    <name type="common">Walking stick</name>
    <dbReference type="NCBI Taxonomy" id="61476"/>
    <lineage>
        <taxon>Eukaryota</taxon>
        <taxon>Metazoa</taxon>
        <taxon>Ecdysozoa</taxon>
        <taxon>Arthropoda</taxon>
        <taxon>Hexapoda</taxon>
        <taxon>Insecta</taxon>
        <taxon>Pterygota</taxon>
        <taxon>Neoptera</taxon>
        <taxon>Polyneoptera</taxon>
        <taxon>Phasmatodea</taxon>
        <taxon>Timematodea</taxon>
        <taxon>Timematoidea</taxon>
        <taxon>Timematidae</taxon>
        <taxon>Timema</taxon>
    </lineage>
</organism>
<feature type="region of interest" description="Disordered" evidence="1">
    <location>
        <begin position="65"/>
        <end position="103"/>
    </location>
</feature>
<sequence>MESARGFQDIESLAKRREGTLQDLQRIPGGRASFTWSKFLTTDPELPGSIPGAVGLALSLVRTKEKQQMHAQQLPHAAHAPPIPMMPHPGLPGPPNSAASLLGLSGALGGPGPHPLSMLGAKPDLHRDEVKSSSGQWALLYLFILH</sequence>
<reference evidence="2" key="1">
    <citation type="submission" date="2020-11" db="EMBL/GenBank/DDBJ databases">
        <authorList>
            <person name="Tran Van P."/>
        </authorList>
    </citation>
    <scope>NUCLEOTIDE SEQUENCE</scope>
</reference>
<dbReference type="AlphaFoldDB" id="A0A7R9CRC5"/>
<feature type="compositionally biased region" description="Low complexity" evidence="1">
    <location>
        <begin position="69"/>
        <end position="80"/>
    </location>
</feature>
<accession>A0A7R9CRC5</accession>
<name>A0A7R9CRC5_TIMCR</name>
<feature type="compositionally biased region" description="Pro residues" evidence="1">
    <location>
        <begin position="81"/>
        <end position="95"/>
    </location>
</feature>
<protein>
    <submittedName>
        <fullName evidence="2">Uncharacterized protein</fullName>
    </submittedName>
</protein>
<gene>
    <name evidence="2" type="ORF">TCEB3V08_LOCUS5274</name>
</gene>
<proteinExistence type="predicted"/>
<evidence type="ECO:0000256" key="1">
    <source>
        <dbReference type="SAM" id="MobiDB-lite"/>
    </source>
</evidence>
<evidence type="ECO:0000313" key="2">
    <source>
        <dbReference type="EMBL" id="CAD7399949.1"/>
    </source>
</evidence>